<evidence type="ECO:0000313" key="2">
    <source>
        <dbReference type="EMBL" id="NHN26715.1"/>
    </source>
</evidence>
<name>A0ABX0IY97_9FLAO</name>
<dbReference type="CDD" id="cd12956">
    <property type="entry name" value="CBM_SusE-F_like"/>
    <property type="match status" value="1"/>
</dbReference>
<organism evidence="2 3">
    <name type="scientific">Flavobacterium jejuense</name>
    <dbReference type="NCBI Taxonomy" id="1544455"/>
    <lineage>
        <taxon>Bacteria</taxon>
        <taxon>Pseudomonadati</taxon>
        <taxon>Bacteroidota</taxon>
        <taxon>Flavobacteriia</taxon>
        <taxon>Flavobacteriales</taxon>
        <taxon>Flavobacteriaceae</taxon>
        <taxon>Flavobacterium</taxon>
    </lineage>
</organism>
<evidence type="ECO:0000313" key="3">
    <source>
        <dbReference type="Proteomes" id="UP000817854"/>
    </source>
</evidence>
<dbReference type="Pfam" id="PF14292">
    <property type="entry name" value="SusE"/>
    <property type="match status" value="1"/>
</dbReference>
<sequence length="373" mass="39953">MKNIYKSLFALGLIFSLNSCEDEQDLMFLQPEATFEILSPVSGESSVLNPDTPLNPGVSLTWSKADFGTPTEITYSVEVDKSGDNFDTPTVITSTTNNYVTITSDVLNSASVGVGLVPFSEGGLEIRIKATVGTTASNESFSDVITYLVTPYSTDLPKIYVVGNFLSSSGYGNDWTAADAVPIAASAFGKTDFEGYVYMNGTSNEFKFLPTNISFDGDYGDDGSFSGVLVQTGESNCQLNGAGYYNVKANTGEVSADNPNGLTYSTTLTNWAITGSATPLSWPSGPEGTDGQDHDMTYNQTTKKWEITINLTGGNEIKFRANNAWALNFGDDDTSDNLLNAGGGNIAVNASGTYFVELDFSNPREYSYTLTLQ</sequence>
<evidence type="ECO:0000259" key="1">
    <source>
        <dbReference type="Pfam" id="PF14292"/>
    </source>
</evidence>
<dbReference type="InterPro" id="IPR025970">
    <property type="entry name" value="SusE"/>
</dbReference>
<gene>
    <name evidence="2" type="ORF">FIA58_013600</name>
</gene>
<feature type="domain" description="SusE outer membrane protein" evidence="1">
    <location>
        <begin position="23"/>
        <end position="129"/>
    </location>
</feature>
<protein>
    <submittedName>
        <fullName evidence="2">DUF5116 domain-containing protein</fullName>
    </submittedName>
</protein>
<reference evidence="2" key="2">
    <citation type="submission" date="2020-02" db="EMBL/GenBank/DDBJ databases">
        <title>Flavobacterium profundi sp. nov., isolated from a deep-sea seamount.</title>
        <authorList>
            <person name="Zhang D.-C."/>
        </authorList>
    </citation>
    <scope>NUCLEOTIDE SEQUENCE</scope>
    <source>
        <strain evidence="2">EC11</strain>
    </source>
</reference>
<dbReference type="Gene3D" id="2.60.40.3620">
    <property type="match status" value="2"/>
</dbReference>
<dbReference type="Proteomes" id="UP000817854">
    <property type="component" value="Unassembled WGS sequence"/>
</dbReference>
<reference evidence="2" key="1">
    <citation type="submission" date="2019-05" db="EMBL/GenBank/DDBJ databases">
        <authorList>
            <person name="Lianzixin W."/>
        </authorList>
    </citation>
    <scope>NUCLEOTIDE SEQUENCE</scope>
    <source>
        <strain evidence="2">EC11</strain>
    </source>
</reference>
<dbReference type="EMBL" id="VEVQ02000008">
    <property type="protein sequence ID" value="NHN26715.1"/>
    <property type="molecule type" value="Genomic_DNA"/>
</dbReference>
<proteinExistence type="predicted"/>
<dbReference type="RefSeq" id="WP_140963027.1">
    <property type="nucleotide sequence ID" value="NZ_VEVQ02000008.1"/>
</dbReference>
<comment type="caution">
    <text evidence="2">The sequence shown here is derived from an EMBL/GenBank/DDBJ whole genome shotgun (WGS) entry which is preliminary data.</text>
</comment>
<keyword evidence="3" id="KW-1185">Reference proteome</keyword>
<accession>A0ABX0IY97</accession>